<dbReference type="SUPFAM" id="SSF55785">
    <property type="entry name" value="PYP-like sensor domain (PAS domain)"/>
    <property type="match status" value="1"/>
</dbReference>
<sequence length="778" mass="89900">MNYQNGKAQPVADSALQYKGDRYYFSEGMKLAKGEIYISPLDLNVENNQIETPEKSVIRFIIPLFNENNEKKGILILDYLAQNLLNQIKSDSNNTMGMETLLLNENGYYLINDGKTFLSINDDAKNISFGEEQPDFWKSIQNNESGYFEDDKNIFCFASIYPLDGYHNIRWILVEYVPMSGLSIFNNEANQKIITISVLLTFVFLFVSLVAAWLLMQKKEASEREKLTDNIFKNSKEGMIIMDAQTRIIYVNPAFSLIIGYSEEEVLGRKPSEFKKDKRLELLYNMIRNAVNDYGSWQGEILDQRKDGTTYPRYLTVSKVFDSKSKELINYLEVFEDLTSAKMIEATIDKIKNYDEITGLPTQMLFEQKMKDLIKQYDNITLIILQITNFDTLYDNLGKTFGAEIIKEVTNRIKAFLNEEDLIGKFHRDQFIVARVNSSEKLELEHFLDKLLCFLQESIDISGKKSYLNISIGVAMFQEHSADIEKLIGFANIAKNYAIQTGDNTYVYYEKEIKHNYLKNLKLETELRSALKKNELSLNYQPQITTGTEEIVGMEALLRWNNDELGRVGPDQFIPVAEKTELIIPIGIWVLEEAIKQNKKWSELTKRRLVVAVNLSPVQFKNDDLHEVIKQLLNKYDLPPELLEVEVTEGILVKNIDSIKSKLDKIEALGVKVSIDDFGTGYSSLKYLQRLNFDKLKIDREFIKDYPEKDNGSIAKMIIGLANQIGLKVLAEGVETREQFIFLKENRCDEIQGYYFYKPMTVSDFEKMIIDEKMQKKQ</sequence>
<dbReference type="SMART" id="SM00091">
    <property type="entry name" value="PAS"/>
    <property type="match status" value="1"/>
</dbReference>
<gene>
    <name evidence="13" type="ORF">GH808_12610</name>
</gene>
<evidence type="ECO:0000256" key="7">
    <source>
        <dbReference type="ARBA" id="ARBA00023012"/>
    </source>
</evidence>
<dbReference type="CDD" id="cd00130">
    <property type="entry name" value="PAS"/>
    <property type="match status" value="1"/>
</dbReference>
<keyword evidence="14" id="KW-1185">Reference proteome</keyword>
<evidence type="ECO:0000256" key="1">
    <source>
        <dbReference type="ARBA" id="ARBA00004370"/>
    </source>
</evidence>
<protein>
    <submittedName>
        <fullName evidence="13">EAL domain-containing protein</fullName>
    </submittedName>
</protein>
<dbReference type="Proteomes" id="UP000603234">
    <property type="component" value="Unassembled WGS sequence"/>
</dbReference>
<feature type="domain" description="EAL" evidence="11">
    <location>
        <begin position="520"/>
        <end position="773"/>
    </location>
</feature>
<evidence type="ECO:0000256" key="4">
    <source>
        <dbReference type="ARBA" id="ARBA00022741"/>
    </source>
</evidence>
<dbReference type="RefSeq" id="WP_186843147.1">
    <property type="nucleotide sequence ID" value="NZ_WJBC01000023.1"/>
</dbReference>
<dbReference type="CDD" id="cd01948">
    <property type="entry name" value="EAL"/>
    <property type="match status" value="1"/>
</dbReference>
<dbReference type="InterPro" id="IPR000014">
    <property type="entry name" value="PAS"/>
</dbReference>
<feature type="domain" description="PAC" evidence="10">
    <location>
        <begin position="295"/>
        <end position="350"/>
    </location>
</feature>
<dbReference type="SMART" id="SM00052">
    <property type="entry name" value="EAL"/>
    <property type="match status" value="1"/>
</dbReference>
<dbReference type="PANTHER" id="PTHR44757">
    <property type="entry name" value="DIGUANYLATE CYCLASE DGCP"/>
    <property type="match status" value="1"/>
</dbReference>
<dbReference type="EMBL" id="WJBC01000023">
    <property type="protein sequence ID" value="MBC3805260.1"/>
    <property type="molecule type" value="Genomic_DNA"/>
</dbReference>
<evidence type="ECO:0000259" key="10">
    <source>
        <dbReference type="PROSITE" id="PS50113"/>
    </source>
</evidence>
<evidence type="ECO:0000259" key="12">
    <source>
        <dbReference type="PROSITE" id="PS50887"/>
    </source>
</evidence>
<evidence type="ECO:0000259" key="11">
    <source>
        <dbReference type="PROSITE" id="PS50883"/>
    </source>
</evidence>
<comment type="caution">
    <text evidence="13">The sequence shown here is derived from an EMBL/GenBank/DDBJ whole genome shotgun (WGS) entry which is preliminary data.</text>
</comment>
<keyword evidence="4" id="KW-0547">Nucleotide-binding</keyword>
<dbReference type="Gene3D" id="3.30.70.270">
    <property type="match status" value="1"/>
</dbReference>
<feature type="transmembrane region" description="Helical" evidence="8">
    <location>
        <begin position="193"/>
        <end position="216"/>
    </location>
</feature>
<dbReference type="InterPro" id="IPR052155">
    <property type="entry name" value="Biofilm_reg_signaling"/>
</dbReference>
<dbReference type="PROSITE" id="PS50113">
    <property type="entry name" value="PAC"/>
    <property type="match status" value="1"/>
</dbReference>
<dbReference type="Pfam" id="PF21623">
    <property type="entry name" value="HK_sensor_dom_bact"/>
    <property type="match status" value="1"/>
</dbReference>
<accession>A0ABR6WXH0</accession>
<keyword evidence="6" id="KW-0067">ATP-binding</keyword>
<organism evidence="13 14">
    <name type="scientific">Acetobacterium fimetarium</name>
    <dbReference type="NCBI Taxonomy" id="52691"/>
    <lineage>
        <taxon>Bacteria</taxon>
        <taxon>Bacillati</taxon>
        <taxon>Bacillota</taxon>
        <taxon>Clostridia</taxon>
        <taxon>Eubacteriales</taxon>
        <taxon>Eubacteriaceae</taxon>
        <taxon>Acetobacterium</taxon>
    </lineage>
</organism>
<evidence type="ECO:0000313" key="13">
    <source>
        <dbReference type="EMBL" id="MBC3805260.1"/>
    </source>
</evidence>
<dbReference type="Pfam" id="PF00990">
    <property type="entry name" value="GGDEF"/>
    <property type="match status" value="1"/>
</dbReference>
<keyword evidence="5" id="KW-0418">Kinase</keyword>
<dbReference type="InterPro" id="IPR035919">
    <property type="entry name" value="EAL_sf"/>
</dbReference>
<dbReference type="Gene3D" id="3.20.20.450">
    <property type="entry name" value="EAL domain"/>
    <property type="match status" value="1"/>
</dbReference>
<feature type="domain" description="PAS" evidence="9">
    <location>
        <begin position="224"/>
        <end position="294"/>
    </location>
</feature>
<keyword evidence="8" id="KW-0812">Transmembrane</keyword>
<dbReference type="PROSITE" id="PS50112">
    <property type="entry name" value="PAS"/>
    <property type="match status" value="1"/>
</dbReference>
<dbReference type="PROSITE" id="PS50883">
    <property type="entry name" value="EAL"/>
    <property type="match status" value="1"/>
</dbReference>
<dbReference type="Pfam" id="PF00563">
    <property type="entry name" value="EAL"/>
    <property type="match status" value="1"/>
</dbReference>
<dbReference type="InterPro" id="IPR001633">
    <property type="entry name" value="EAL_dom"/>
</dbReference>
<dbReference type="PANTHER" id="PTHR44757:SF2">
    <property type="entry name" value="BIOFILM ARCHITECTURE MAINTENANCE PROTEIN MBAA"/>
    <property type="match status" value="1"/>
</dbReference>
<evidence type="ECO:0000256" key="2">
    <source>
        <dbReference type="ARBA" id="ARBA00022553"/>
    </source>
</evidence>
<name>A0ABR6WXH0_9FIRM</name>
<keyword evidence="8" id="KW-1133">Transmembrane helix</keyword>
<evidence type="ECO:0000256" key="6">
    <source>
        <dbReference type="ARBA" id="ARBA00022840"/>
    </source>
</evidence>
<dbReference type="SUPFAM" id="SSF141868">
    <property type="entry name" value="EAL domain-like"/>
    <property type="match status" value="1"/>
</dbReference>
<dbReference type="InterPro" id="IPR000700">
    <property type="entry name" value="PAS-assoc_C"/>
</dbReference>
<evidence type="ECO:0000313" key="14">
    <source>
        <dbReference type="Proteomes" id="UP000603234"/>
    </source>
</evidence>
<dbReference type="PROSITE" id="PS50887">
    <property type="entry name" value="GGDEF"/>
    <property type="match status" value="1"/>
</dbReference>
<keyword evidence="3" id="KW-0808">Transferase</keyword>
<dbReference type="NCBIfam" id="TIGR00254">
    <property type="entry name" value="GGDEF"/>
    <property type="match status" value="1"/>
</dbReference>
<dbReference type="InterPro" id="IPR000160">
    <property type="entry name" value="GGDEF_dom"/>
</dbReference>
<dbReference type="InterPro" id="IPR048760">
    <property type="entry name" value="VP0354-like_sensor_dom"/>
</dbReference>
<keyword evidence="8" id="KW-0472">Membrane</keyword>
<evidence type="ECO:0000259" key="9">
    <source>
        <dbReference type="PROSITE" id="PS50112"/>
    </source>
</evidence>
<dbReference type="NCBIfam" id="TIGR00229">
    <property type="entry name" value="sensory_box"/>
    <property type="match status" value="1"/>
</dbReference>
<feature type="domain" description="GGDEF" evidence="12">
    <location>
        <begin position="378"/>
        <end position="511"/>
    </location>
</feature>
<keyword evidence="2" id="KW-0597">Phosphoprotein</keyword>
<dbReference type="SUPFAM" id="SSF103190">
    <property type="entry name" value="Sensory domain-like"/>
    <property type="match status" value="2"/>
</dbReference>
<keyword evidence="7" id="KW-0902">Two-component regulatory system</keyword>
<comment type="subcellular location">
    <subcellularLocation>
        <location evidence="1">Membrane</location>
    </subcellularLocation>
</comment>
<reference evidence="13 14" key="1">
    <citation type="journal article" date="2020" name="mSystems">
        <title>Defining Genomic and Predicted Metabolic Features of the Acetobacterium Genus.</title>
        <authorList>
            <person name="Ross D.E."/>
            <person name="Marshall C.W."/>
            <person name="Gulliver D."/>
            <person name="May H.D."/>
            <person name="Norman R.S."/>
        </authorList>
    </citation>
    <scope>NUCLEOTIDE SEQUENCE [LARGE SCALE GENOMIC DNA]</scope>
    <source>
        <strain evidence="13 14">DSM 8238</strain>
    </source>
</reference>
<evidence type="ECO:0000256" key="3">
    <source>
        <dbReference type="ARBA" id="ARBA00022679"/>
    </source>
</evidence>
<evidence type="ECO:0000256" key="8">
    <source>
        <dbReference type="SAM" id="Phobius"/>
    </source>
</evidence>
<dbReference type="Gene3D" id="3.30.450.20">
    <property type="entry name" value="PAS domain"/>
    <property type="match status" value="3"/>
</dbReference>
<dbReference type="Pfam" id="PF13426">
    <property type="entry name" value="PAS_9"/>
    <property type="match status" value="1"/>
</dbReference>
<proteinExistence type="predicted"/>
<dbReference type="CDD" id="cd01949">
    <property type="entry name" value="GGDEF"/>
    <property type="match status" value="1"/>
</dbReference>
<dbReference type="InterPro" id="IPR035965">
    <property type="entry name" value="PAS-like_dom_sf"/>
</dbReference>
<dbReference type="InterPro" id="IPR029151">
    <property type="entry name" value="Sensor-like_sf"/>
</dbReference>
<dbReference type="InterPro" id="IPR043128">
    <property type="entry name" value="Rev_trsase/Diguanyl_cyclase"/>
</dbReference>
<dbReference type="SMART" id="SM00267">
    <property type="entry name" value="GGDEF"/>
    <property type="match status" value="1"/>
</dbReference>
<evidence type="ECO:0000256" key="5">
    <source>
        <dbReference type="ARBA" id="ARBA00022777"/>
    </source>
</evidence>
<dbReference type="InterPro" id="IPR029787">
    <property type="entry name" value="Nucleotide_cyclase"/>
</dbReference>
<dbReference type="SUPFAM" id="SSF55073">
    <property type="entry name" value="Nucleotide cyclase"/>
    <property type="match status" value="1"/>
</dbReference>